<comment type="catalytic activity">
    <reaction evidence="9 10 11">
        <text>adenosine(37) in tRNA + dimethylallyl diphosphate = N(6)-dimethylallyladenosine(37) in tRNA + diphosphate</text>
        <dbReference type="Rhea" id="RHEA:26482"/>
        <dbReference type="Rhea" id="RHEA-COMP:10162"/>
        <dbReference type="Rhea" id="RHEA-COMP:10375"/>
        <dbReference type="ChEBI" id="CHEBI:33019"/>
        <dbReference type="ChEBI" id="CHEBI:57623"/>
        <dbReference type="ChEBI" id="CHEBI:74411"/>
        <dbReference type="ChEBI" id="CHEBI:74415"/>
        <dbReference type="EC" id="2.5.1.75"/>
    </reaction>
</comment>
<dbReference type="Gene3D" id="3.40.50.300">
    <property type="entry name" value="P-loop containing nucleotide triphosphate hydrolases"/>
    <property type="match status" value="1"/>
</dbReference>
<protein>
    <recommendedName>
        <fullName evidence="10">tRNA dimethylallyltransferase</fullName>
        <ecNumber evidence="10">2.5.1.75</ecNumber>
    </recommendedName>
    <alternativeName>
        <fullName evidence="10">Dimethylallyl diphosphate:tRNA dimethylallyltransferase</fullName>
        <shortName evidence="10">DMAPP:tRNA dimethylallyltransferase</shortName>
        <shortName evidence="10">DMATase</shortName>
    </alternativeName>
    <alternativeName>
        <fullName evidence="10">Isopentenyl-diphosphate:tRNA isopentenyltransferase</fullName>
        <shortName evidence="10">IPP transferase</shortName>
        <shortName evidence="10">IPPT</shortName>
        <shortName evidence="10">IPTase</shortName>
    </alternativeName>
</protein>
<evidence type="ECO:0000313" key="15">
    <source>
        <dbReference type="Proteomes" id="UP001164653"/>
    </source>
</evidence>
<keyword evidence="8 10" id="KW-0460">Magnesium</keyword>
<dbReference type="Proteomes" id="UP001164653">
    <property type="component" value="Chromosome"/>
</dbReference>
<dbReference type="InterPro" id="IPR027417">
    <property type="entry name" value="P-loop_NTPase"/>
</dbReference>
<keyword evidence="4 10" id="KW-0808">Transferase</keyword>
<dbReference type="AlphaFoldDB" id="A0A9E8NBR3"/>
<dbReference type="PANTHER" id="PTHR11088:SF60">
    <property type="entry name" value="TRNA DIMETHYLALLYLTRANSFERASE"/>
    <property type="match status" value="1"/>
</dbReference>
<keyword evidence="6 10" id="KW-0547">Nucleotide-binding</keyword>
<keyword evidence="15" id="KW-1185">Reference proteome</keyword>
<evidence type="ECO:0000256" key="3">
    <source>
        <dbReference type="ARBA" id="ARBA00005842"/>
    </source>
</evidence>
<sequence length="310" mass="35454">MPNSQNKYLIIVAGPTAVGKTSLSIQLAKDLKTEIISADSRQFFRELNIGTAKPSADELAEVHHHFINSHSITETYSAGDFERDTLKLLDSLFQKFNVVIMTGGSGFYVKAVSEGLDYLPAPAPGLRESLTQRLNDEGLAKLQEEISEFDPVFAKSNEIANPQRVLRALEVYHTTGAPISNYHIKDVQKRPFQQICIALDRDRKELYDRIDSRMDTMLQDGLVEEVRSLIDFRSHHALQTVGYKEVYGFLDGHYDENEMVRLLKQNSRRYAKRQLTWFRHQGNFEWFDADEYEGILSYINEKTGDSVPNK</sequence>
<evidence type="ECO:0000256" key="2">
    <source>
        <dbReference type="ARBA" id="ARBA00003213"/>
    </source>
</evidence>
<evidence type="ECO:0000256" key="7">
    <source>
        <dbReference type="ARBA" id="ARBA00022840"/>
    </source>
</evidence>
<evidence type="ECO:0000256" key="12">
    <source>
        <dbReference type="RuleBase" id="RU003784"/>
    </source>
</evidence>
<evidence type="ECO:0000256" key="11">
    <source>
        <dbReference type="RuleBase" id="RU003783"/>
    </source>
</evidence>
<evidence type="ECO:0000256" key="1">
    <source>
        <dbReference type="ARBA" id="ARBA00001946"/>
    </source>
</evidence>
<evidence type="ECO:0000256" key="8">
    <source>
        <dbReference type="ARBA" id="ARBA00022842"/>
    </source>
</evidence>
<evidence type="ECO:0000256" key="6">
    <source>
        <dbReference type="ARBA" id="ARBA00022741"/>
    </source>
</evidence>
<dbReference type="InterPro" id="IPR018022">
    <property type="entry name" value="IPT"/>
</dbReference>
<name>A0A9E8NBR3_9BACT</name>
<evidence type="ECO:0000256" key="9">
    <source>
        <dbReference type="ARBA" id="ARBA00049563"/>
    </source>
</evidence>
<dbReference type="NCBIfam" id="TIGR00174">
    <property type="entry name" value="miaA"/>
    <property type="match status" value="1"/>
</dbReference>
<dbReference type="PANTHER" id="PTHR11088">
    <property type="entry name" value="TRNA DIMETHYLALLYLTRANSFERASE"/>
    <property type="match status" value="1"/>
</dbReference>
<feature type="binding site" evidence="10">
    <location>
        <begin position="14"/>
        <end position="21"/>
    </location>
    <ligand>
        <name>ATP</name>
        <dbReference type="ChEBI" id="CHEBI:30616"/>
    </ligand>
</feature>
<evidence type="ECO:0000256" key="10">
    <source>
        <dbReference type="HAMAP-Rule" id="MF_00185"/>
    </source>
</evidence>
<comment type="subunit">
    <text evidence="10">Monomer.</text>
</comment>
<evidence type="ECO:0000256" key="13">
    <source>
        <dbReference type="RuleBase" id="RU003785"/>
    </source>
</evidence>
<accession>A0A9E8NBR3</accession>
<feature type="site" description="Interaction with substrate tRNA" evidence="10">
    <location>
        <position position="127"/>
    </location>
</feature>
<dbReference type="Pfam" id="PF01715">
    <property type="entry name" value="IPPT"/>
    <property type="match status" value="1"/>
</dbReference>
<dbReference type="GO" id="GO:0006400">
    <property type="term" value="P:tRNA modification"/>
    <property type="evidence" value="ECO:0007669"/>
    <property type="project" value="TreeGrafter"/>
</dbReference>
<reference evidence="14" key="1">
    <citation type="submission" date="2022-11" db="EMBL/GenBank/DDBJ databases">
        <title>Dyadobacter pollutisoli sp. nov., isolated from plastic dumped soil.</title>
        <authorList>
            <person name="Kim J.M."/>
            <person name="Kim K.R."/>
            <person name="Lee J.K."/>
            <person name="Hao L."/>
            <person name="Jeon C.O."/>
        </authorList>
    </citation>
    <scope>NUCLEOTIDE SEQUENCE</scope>
    <source>
        <strain evidence="14">U1</strain>
    </source>
</reference>
<dbReference type="EMBL" id="CP112998">
    <property type="protein sequence ID" value="WAC12112.1"/>
    <property type="molecule type" value="Genomic_DNA"/>
</dbReference>
<dbReference type="InterPro" id="IPR039657">
    <property type="entry name" value="Dimethylallyltransferase"/>
</dbReference>
<keyword evidence="5 10" id="KW-0819">tRNA processing</keyword>
<dbReference type="SUPFAM" id="SSF52540">
    <property type="entry name" value="P-loop containing nucleoside triphosphate hydrolases"/>
    <property type="match status" value="2"/>
</dbReference>
<organism evidence="14 15">
    <name type="scientific">Dyadobacter pollutisoli</name>
    <dbReference type="NCBI Taxonomy" id="2910158"/>
    <lineage>
        <taxon>Bacteria</taxon>
        <taxon>Pseudomonadati</taxon>
        <taxon>Bacteroidota</taxon>
        <taxon>Cytophagia</taxon>
        <taxon>Cytophagales</taxon>
        <taxon>Spirosomataceae</taxon>
        <taxon>Dyadobacter</taxon>
    </lineage>
</organism>
<dbReference type="HAMAP" id="MF_00185">
    <property type="entry name" value="IPP_trans"/>
    <property type="match status" value="1"/>
</dbReference>
<evidence type="ECO:0000256" key="4">
    <source>
        <dbReference type="ARBA" id="ARBA00022679"/>
    </source>
</evidence>
<feature type="region of interest" description="Interaction with substrate tRNA" evidence="10">
    <location>
        <begin position="163"/>
        <end position="167"/>
    </location>
</feature>
<feature type="binding site" evidence="10">
    <location>
        <begin position="16"/>
        <end position="21"/>
    </location>
    <ligand>
        <name>substrate</name>
    </ligand>
</feature>
<dbReference type="RefSeq" id="WP_244822021.1">
    <property type="nucleotide sequence ID" value="NZ_CP112998.1"/>
</dbReference>
<feature type="site" description="Interaction with substrate tRNA" evidence="10">
    <location>
        <position position="105"/>
    </location>
</feature>
<dbReference type="GO" id="GO:0052381">
    <property type="term" value="F:tRNA dimethylallyltransferase activity"/>
    <property type="evidence" value="ECO:0007669"/>
    <property type="project" value="UniProtKB-UniRule"/>
</dbReference>
<dbReference type="EC" id="2.5.1.75" evidence="10"/>
<proteinExistence type="inferred from homology"/>
<comment type="similarity">
    <text evidence="3 10 13">Belongs to the IPP transferase family.</text>
</comment>
<dbReference type="Gene3D" id="1.10.20.140">
    <property type="match status" value="1"/>
</dbReference>
<comment type="function">
    <text evidence="2 10 12">Catalyzes the transfer of a dimethylallyl group onto the adenine at position 37 in tRNAs that read codons beginning with uridine, leading to the formation of N6-(dimethylallyl)adenosine (i(6)A).</text>
</comment>
<gene>
    <name evidence="10 14" type="primary">miaA</name>
    <name evidence="14" type="ORF">ON006_30840</name>
</gene>
<dbReference type="GO" id="GO:0005524">
    <property type="term" value="F:ATP binding"/>
    <property type="evidence" value="ECO:0007669"/>
    <property type="project" value="UniProtKB-UniRule"/>
</dbReference>
<keyword evidence="7 10" id="KW-0067">ATP-binding</keyword>
<comment type="caution">
    <text evidence="10">Lacks conserved residue(s) required for the propagation of feature annotation.</text>
</comment>
<comment type="cofactor">
    <cofactor evidence="1 10">
        <name>Mg(2+)</name>
        <dbReference type="ChEBI" id="CHEBI:18420"/>
    </cofactor>
</comment>
<feature type="region of interest" description="Interaction with substrate tRNA" evidence="10">
    <location>
        <begin position="39"/>
        <end position="42"/>
    </location>
</feature>
<dbReference type="KEGG" id="dpf:ON006_30840"/>
<evidence type="ECO:0000256" key="5">
    <source>
        <dbReference type="ARBA" id="ARBA00022694"/>
    </source>
</evidence>
<evidence type="ECO:0000313" key="14">
    <source>
        <dbReference type="EMBL" id="WAC12112.1"/>
    </source>
</evidence>